<keyword evidence="2 5" id="KW-0489">Methyltransferase</keyword>
<evidence type="ECO:0000256" key="5">
    <source>
        <dbReference type="HAMAP-Rule" id="MF_00787"/>
    </source>
</evidence>
<dbReference type="EMBL" id="CP058561">
    <property type="protein sequence ID" value="QUH30558.1"/>
    <property type="molecule type" value="Genomic_DNA"/>
</dbReference>
<dbReference type="PANTHER" id="PTHR35863:SF1">
    <property type="entry name" value="COBALT-PRECORRIN-5B C(1)-METHYLTRANSFERASE"/>
    <property type="match status" value="1"/>
</dbReference>
<dbReference type="GO" id="GO:0032259">
    <property type="term" value="P:methylation"/>
    <property type="evidence" value="ECO:0007669"/>
    <property type="project" value="UniProtKB-KW"/>
</dbReference>
<keyword evidence="1 5" id="KW-0169">Cobalamin biosynthesis</keyword>
<dbReference type="Gene3D" id="3.30.2110.10">
    <property type="entry name" value="CbiD-like"/>
    <property type="match status" value="1"/>
</dbReference>
<dbReference type="Proteomes" id="UP000677305">
    <property type="component" value="Chromosome"/>
</dbReference>
<dbReference type="NCBIfam" id="TIGR00312">
    <property type="entry name" value="cbiD"/>
    <property type="match status" value="1"/>
</dbReference>
<dbReference type="UniPathway" id="UPA00148">
    <property type="reaction ID" value="UER00227"/>
</dbReference>
<keyword evidence="4 5" id="KW-0949">S-adenosyl-L-methionine</keyword>
<dbReference type="InterPro" id="IPR002748">
    <property type="entry name" value="CbiD"/>
</dbReference>
<dbReference type="HAMAP" id="MF_00787">
    <property type="entry name" value="CbiD"/>
    <property type="match status" value="1"/>
</dbReference>
<evidence type="ECO:0000313" key="6">
    <source>
        <dbReference type="EMBL" id="QUH30558.1"/>
    </source>
</evidence>
<dbReference type="RefSeq" id="WP_212690711.1">
    <property type="nucleotide sequence ID" value="NZ_CP058561.1"/>
</dbReference>
<comment type="similarity">
    <text evidence="5">Belongs to the CbiD family.</text>
</comment>
<dbReference type="PANTHER" id="PTHR35863">
    <property type="entry name" value="COBALT-PRECORRIN-5B C(1)-METHYLTRANSFERASE"/>
    <property type="match status" value="1"/>
</dbReference>
<comment type="function">
    <text evidence="5">Catalyzes the methylation of C-1 in cobalt-precorrin-5B to form cobalt-precorrin-6A.</text>
</comment>
<dbReference type="SUPFAM" id="SSF111342">
    <property type="entry name" value="CbiD-like"/>
    <property type="match status" value="1"/>
</dbReference>
<evidence type="ECO:0000313" key="7">
    <source>
        <dbReference type="Proteomes" id="UP000677305"/>
    </source>
</evidence>
<sequence>MENSRYVYKGCKKLRTGYTTGSCAAAATKAAAYMLKNQMIVESVKIDTPKGWELNLDVHKCQYNERQASCCIIKDSGDDPDITNGIEVFAEVVLRDDNRINITGGRGVGKVTKEGLQIPVNHYAINPTPLRMIRESVQAIFEKGTGVDVIISIPMGEELAKKTFNPKLGIIGGLSVLGTTGIVEPMSEDALKETIALELKIAHKKNKKYVILVPGNIGEKLFMKYSGIDNISMVKMSNYLGFALEECSRLGFGKIIIAGHIGKLIKPAGGIYYTHSRVSSTRMEILTAYLGVMGMKQEDLISIMDCTTTDEAAKIIKRTGMEEVFTVLANKAADNCESYIYGNLHIGVLYFNMTELLAISDKVQSIIGEIKDE</sequence>
<dbReference type="PIRSF" id="PIRSF026782">
    <property type="entry name" value="CbiD"/>
    <property type="match status" value="1"/>
</dbReference>
<keyword evidence="7" id="KW-1185">Reference proteome</keyword>
<reference evidence="6 7" key="1">
    <citation type="submission" date="2020-07" db="EMBL/GenBank/DDBJ databases">
        <title>Vallitalea guaymasensis genome.</title>
        <authorList>
            <person name="Postec A."/>
        </authorList>
    </citation>
    <scope>NUCLEOTIDE SEQUENCE [LARGE SCALE GENOMIC DNA]</scope>
    <source>
        <strain evidence="6 7">Ra1766G1</strain>
    </source>
</reference>
<evidence type="ECO:0000256" key="2">
    <source>
        <dbReference type="ARBA" id="ARBA00022603"/>
    </source>
</evidence>
<protein>
    <recommendedName>
        <fullName evidence="5">Cobalt-precorrin-5B C(1)-methyltransferase</fullName>
        <ecNumber evidence="5">2.1.1.195</ecNumber>
    </recommendedName>
    <alternativeName>
        <fullName evidence="5">Cobalt-precorrin-6A synthase</fullName>
    </alternativeName>
</protein>
<comment type="catalytic activity">
    <reaction evidence="5">
        <text>Co-precorrin-5B + S-adenosyl-L-methionine = Co-precorrin-6A + S-adenosyl-L-homocysteine</text>
        <dbReference type="Rhea" id="RHEA:26285"/>
        <dbReference type="ChEBI" id="CHEBI:57856"/>
        <dbReference type="ChEBI" id="CHEBI:59789"/>
        <dbReference type="ChEBI" id="CHEBI:60063"/>
        <dbReference type="ChEBI" id="CHEBI:60064"/>
        <dbReference type="EC" id="2.1.1.195"/>
    </reaction>
</comment>
<proteinExistence type="inferred from homology"/>
<evidence type="ECO:0000256" key="4">
    <source>
        <dbReference type="ARBA" id="ARBA00022691"/>
    </source>
</evidence>
<gene>
    <name evidence="5 6" type="primary">cbiD</name>
    <name evidence="6" type="ORF">HYG85_17235</name>
</gene>
<name>A0A8J8MCW7_9FIRM</name>
<dbReference type="EC" id="2.1.1.195" evidence="5"/>
<dbReference type="InterPro" id="IPR036074">
    <property type="entry name" value="CbiD_sf"/>
</dbReference>
<dbReference type="Pfam" id="PF01888">
    <property type="entry name" value="CbiD"/>
    <property type="match status" value="1"/>
</dbReference>
<dbReference type="GO" id="GO:0008168">
    <property type="term" value="F:methyltransferase activity"/>
    <property type="evidence" value="ECO:0007669"/>
    <property type="project" value="UniProtKB-UniRule"/>
</dbReference>
<dbReference type="KEGG" id="vgu:HYG85_17235"/>
<dbReference type="GO" id="GO:0019251">
    <property type="term" value="P:anaerobic cobalamin biosynthetic process"/>
    <property type="evidence" value="ECO:0007669"/>
    <property type="project" value="UniProtKB-UniRule"/>
</dbReference>
<evidence type="ECO:0000256" key="3">
    <source>
        <dbReference type="ARBA" id="ARBA00022679"/>
    </source>
</evidence>
<keyword evidence="3 5" id="KW-0808">Transferase</keyword>
<evidence type="ECO:0000256" key="1">
    <source>
        <dbReference type="ARBA" id="ARBA00022573"/>
    </source>
</evidence>
<organism evidence="6 7">
    <name type="scientific">Vallitalea guaymasensis</name>
    <dbReference type="NCBI Taxonomy" id="1185412"/>
    <lineage>
        <taxon>Bacteria</taxon>
        <taxon>Bacillati</taxon>
        <taxon>Bacillota</taxon>
        <taxon>Clostridia</taxon>
        <taxon>Lachnospirales</taxon>
        <taxon>Vallitaleaceae</taxon>
        <taxon>Vallitalea</taxon>
    </lineage>
</organism>
<comment type="pathway">
    <text evidence="5">Cofactor biosynthesis; adenosylcobalamin biosynthesis; cob(II)yrinate a,c-diamide from sirohydrochlorin (anaerobic route): step 6/10.</text>
</comment>
<accession>A0A8J8MCW7</accession>
<dbReference type="AlphaFoldDB" id="A0A8J8MCW7"/>